<evidence type="ECO:0000313" key="2">
    <source>
        <dbReference type="EMBL" id="VDK37984.1"/>
    </source>
</evidence>
<protein>
    <submittedName>
        <fullName evidence="2">Uncharacterized protein</fullName>
    </submittedName>
</protein>
<organism evidence="2 3">
    <name type="scientific">Gongylonema pulchrum</name>
    <dbReference type="NCBI Taxonomy" id="637853"/>
    <lineage>
        <taxon>Eukaryota</taxon>
        <taxon>Metazoa</taxon>
        <taxon>Ecdysozoa</taxon>
        <taxon>Nematoda</taxon>
        <taxon>Chromadorea</taxon>
        <taxon>Rhabditida</taxon>
        <taxon>Spirurina</taxon>
        <taxon>Spiruromorpha</taxon>
        <taxon>Spiruroidea</taxon>
        <taxon>Gongylonematidae</taxon>
        <taxon>Gongylonema</taxon>
    </lineage>
</organism>
<keyword evidence="3" id="KW-1185">Reference proteome</keyword>
<feature type="transmembrane region" description="Helical" evidence="1">
    <location>
        <begin position="44"/>
        <end position="60"/>
    </location>
</feature>
<proteinExistence type="predicted"/>
<dbReference type="AlphaFoldDB" id="A0A3P6QZI0"/>
<name>A0A3P6QZI0_9BILA</name>
<dbReference type="Proteomes" id="UP000271098">
    <property type="component" value="Unassembled WGS sequence"/>
</dbReference>
<evidence type="ECO:0000313" key="3">
    <source>
        <dbReference type="Proteomes" id="UP000271098"/>
    </source>
</evidence>
<dbReference type="EMBL" id="UYRT01005121">
    <property type="protein sequence ID" value="VDK37984.1"/>
    <property type="molecule type" value="Genomic_DNA"/>
</dbReference>
<reference evidence="2 3" key="1">
    <citation type="submission" date="2018-11" db="EMBL/GenBank/DDBJ databases">
        <authorList>
            <consortium name="Pathogen Informatics"/>
        </authorList>
    </citation>
    <scope>NUCLEOTIDE SEQUENCE [LARGE SCALE GENOMIC DNA]</scope>
</reference>
<keyword evidence="1" id="KW-1133">Transmembrane helix</keyword>
<keyword evidence="1" id="KW-0472">Membrane</keyword>
<keyword evidence="1" id="KW-0812">Transmembrane</keyword>
<sequence>MNLFICVACVSFFLLFAGTVSVVGLSLALPFDQYYEIMISFELIYQPAIYAAAVTTLIAYENRRQRSTDVIHSDQQDTIEHISGLQKLWGDERSRACFSTPELDESEELRVPFLRARGANLDPFRLNVPEKLKGFNFSADSFISLSMRCTFAS</sequence>
<accession>A0A3P6QZI0</accession>
<evidence type="ECO:0000256" key="1">
    <source>
        <dbReference type="SAM" id="Phobius"/>
    </source>
</evidence>
<gene>
    <name evidence="2" type="ORF">GPUH_LOCUS3119</name>
</gene>